<dbReference type="EMBL" id="JAMTCD010000011">
    <property type="protein sequence ID" value="MCT7942141.1"/>
    <property type="molecule type" value="Genomic_DNA"/>
</dbReference>
<dbReference type="Pfam" id="PF00126">
    <property type="entry name" value="HTH_1"/>
    <property type="match status" value="1"/>
</dbReference>
<dbReference type="SUPFAM" id="SSF53850">
    <property type="entry name" value="Periplasmic binding protein-like II"/>
    <property type="match status" value="1"/>
</dbReference>
<evidence type="ECO:0000313" key="7">
    <source>
        <dbReference type="Proteomes" id="UP001155546"/>
    </source>
</evidence>
<evidence type="ECO:0000313" key="6">
    <source>
        <dbReference type="EMBL" id="MCT7942141.1"/>
    </source>
</evidence>
<protein>
    <submittedName>
        <fullName evidence="6">LysR family transcriptional regulator</fullName>
    </submittedName>
</protein>
<organism evidence="6 7">
    <name type="scientific">Shewanella holmiensis</name>
    <dbReference type="NCBI Taxonomy" id="2952222"/>
    <lineage>
        <taxon>Bacteria</taxon>
        <taxon>Pseudomonadati</taxon>
        <taxon>Pseudomonadota</taxon>
        <taxon>Gammaproteobacteria</taxon>
        <taxon>Alteromonadales</taxon>
        <taxon>Shewanellaceae</taxon>
        <taxon>Shewanella</taxon>
    </lineage>
</organism>
<accession>A0A9X2WMG9</accession>
<dbReference type="InterPro" id="IPR000847">
    <property type="entry name" value="LysR_HTH_N"/>
</dbReference>
<dbReference type="PRINTS" id="PR00039">
    <property type="entry name" value="HTHLYSR"/>
</dbReference>
<dbReference type="RefSeq" id="WP_261298521.1">
    <property type="nucleotide sequence ID" value="NZ_JAMTCD010000011.1"/>
</dbReference>
<dbReference type="GO" id="GO:0003700">
    <property type="term" value="F:DNA-binding transcription factor activity"/>
    <property type="evidence" value="ECO:0007669"/>
    <property type="project" value="InterPro"/>
</dbReference>
<comment type="caution">
    <text evidence="6">The sequence shown here is derived from an EMBL/GenBank/DDBJ whole genome shotgun (WGS) entry which is preliminary data.</text>
</comment>
<dbReference type="InterPro" id="IPR036388">
    <property type="entry name" value="WH-like_DNA-bd_sf"/>
</dbReference>
<evidence type="ECO:0000259" key="5">
    <source>
        <dbReference type="PROSITE" id="PS50931"/>
    </source>
</evidence>
<dbReference type="InterPro" id="IPR036390">
    <property type="entry name" value="WH_DNA-bd_sf"/>
</dbReference>
<dbReference type="Proteomes" id="UP001155546">
    <property type="component" value="Unassembled WGS sequence"/>
</dbReference>
<dbReference type="CDD" id="cd05466">
    <property type="entry name" value="PBP2_LTTR_substrate"/>
    <property type="match status" value="1"/>
</dbReference>
<comment type="similarity">
    <text evidence="1">Belongs to the LysR transcriptional regulatory family.</text>
</comment>
<dbReference type="GO" id="GO:0000976">
    <property type="term" value="F:transcription cis-regulatory region binding"/>
    <property type="evidence" value="ECO:0007669"/>
    <property type="project" value="TreeGrafter"/>
</dbReference>
<keyword evidence="2" id="KW-0805">Transcription regulation</keyword>
<dbReference type="SUPFAM" id="SSF46785">
    <property type="entry name" value="Winged helix' DNA-binding domain"/>
    <property type="match status" value="1"/>
</dbReference>
<dbReference type="Pfam" id="PF03466">
    <property type="entry name" value="LysR_substrate"/>
    <property type="match status" value="1"/>
</dbReference>
<evidence type="ECO:0000256" key="2">
    <source>
        <dbReference type="ARBA" id="ARBA00023015"/>
    </source>
</evidence>
<dbReference type="Gene3D" id="3.40.190.290">
    <property type="match status" value="1"/>
</dbReference>
<feature type="domain" description="HTH lysR-type" evidence="5">
    <location>
        <begin position="2"/>
        <end position="59"/>
    </location>
</feature>
<dbReference type="AlphaFoldDB" id="A0A9X2WMG9"/>
<dbReference type="Gene3D" id="1.10.10.10">
    <property type="entry name" value="Winged helix-like DNA-binding domain superfamily/Winged helix DNA-binding domain"/>
    <property type="match status" value="1"/>
</dbReference>
<dbReference type="PANTHER" id="PTHR30126:SF99">
    <property type="entry name" value="TRANSCRIPTIONAL REGULATOR LYSR FAMILY"/>
    <property type="match status" value="1"/>
</dbReference>
<evidence type="ECO:0000256" key="1">
    <source>
        <dbReference type="ARBA" id="ARBA00009437"/>
    </source>
</evidence>
<evidence type="ECO:0000256" key="3">
    <source>
        <dbReference type="ARBA" id="ARBA00023125"/>
    </source>
</evidence>
<keyword evidence="4" id="KW-0804">Transcription</keyword>
<keyword evidence="7" id="KW-1185">Reference proteome</keyword>
<name>A0A9X2WMG9_9GAMM</name>
<dbReference type="PROSITE" id="PS50931">
    <property type="entry name" value="HTH_LYSR"/>
    <property type="match status" value="1"/>
</dbReference>
<keyword evidence="3" id="KW-0238">DNA-binding</keyword>
<sequence length="301" mass="33914">MLNQQWLTTFITLVELGHFTQTAEKLFMTQPGVSQHIKKLEHQVGCALINRIGKRFELTEAGIAIYKYACDLQRQQLELLSLLNVDEPFAGECKMGCSGSMAALLYPYLIKEQQRYPGLIMQLEAGPNKRTLDGILSNQLDLGIVTQQVQQPELVSIDIGKQSLCLVIPKCVSGKAIDAKVNFELLSQLGMIDHPDATFYWQQISSAYFSSESGKNIRKSGYVNQLNQILLPVAMGLGFTVLPEFAVRCFTQYEDIQIASIDNDKPIILFEPLYLVHKQHRKLAKRYHGIIQLIQSLVNPD</sequence>
<proteinExistence type="inferred from homology"/>
<evidence type="ECO:0000256" key="4">
    <source>
        <dbReference type="ARBA" id="ARBA00023163"/>
    </source>
</evidence>
<gene>
    <name evidence="6" type="ORF">NE535_10095</name>
</gene>
<reference evidence="6" key="1">
    <citation type="journal article" date="2023" name="Int. J. Syst. Evol. Microbiol.">
        <title>&lt;i&gt;Shewanella septentrionalis&lt;/i&gt; sp. nov. and &lt;i&gt;Shewanella holmiensis&lt;/i&gt; sp. nov., isolated from Baltic Sea water and sediments.</title>
        <authorList>
            <person name="Martin-Rodriguez A.J."/>
            <person name="Thorell K."/>
            <person name="Joffre E."/>
            <person name="Jensie-Markopoulos S."/>
            <person name="Moore E.R.B."/>
            <person name="Sjoling A."/>
        </authorList>
    </citation>
    <scope>NUCLEOTIDE SEQUENCE</scope>
    <source>
        <strain evidence="6">SP1S2-7</strain>
    </source>
</reference>
<dbReference type="PANTHER" id="PTHR30126">
    <property type="entry name" value="HTH-TYPE TRANSCRIPTIONAL REGULATOR"/>
    <property type="match status" value="1"/>
</dbReference>
<dbReference type="InterPro" id="IPR005119">
    <property type="entry name" value="LysR_subst-bd"/>
</dbReference>